<dbReference type="Proteomes" id="UP001642409">
    <property type="component" value="Unassembled WGS sequence"/>
</dbReference>
<name>A0AA86TVX7_9EUKA</name>
<evidence type="ECO:0000313" key="3">
    <source>
        <dbReference type="EMBL" id="CAL5974840.1"/>
    </source>
</evidence>
<organism evidence="2">
    <name type="scientific">Hexamita inflata</name>
    <dbReference type="NCBI Taxonomy" id="28002"/>
    <lineage>
        <taxon>Eukaryota</taxon>
        <taxon>Metamonada</taxon>
        <taxon>Diplomonadida</taxon>
        <taxon>Hexamitidae</taxon>
        <taxon>Hexamitinae</taxon>
        <taxon>Hexamita</taxon>
    </lineage>
</organism>
<keyword evidence="1" id="KW-1133">Transmembrane helix</keyword>
<keyword evidence="1" id="KW-0812">Transmembrane</keyword>
<dbReference type="EMBL" id="CATOUU010000464">
    <property type="protein sequence ID" value="CAI9930774.1"/>
    <property type="molecule type" value="Genomic_DNA"/>
</dbReference>
<accession>A0AA86TVX7</accession>
<feature type="transmembrane region" description="Helical" evidence="1">
    <location>
        <begin position="6"/>
        <end position="25"/>
    </location>
</feature>
<dbReference type="AlphaFoldDB" id="A0AA86TVX7"/>
<dbReference type="EMBL" id="CAXDID020000005">
    <property type="protein sequence ID" value="CAL5974840.1"/>
    <property type="molecule type" value="Genomic_DNA"/>
</dbReference>
<comment type="caution">
    <text evidence="2">The sequence shown here is derived from an EMBL/GenBank/DDBJ whole genome shotgun (WGS) entry which is preliminary data.</text>
</comment>
<sequence>MSLDVRVTYTSSIFDVVLVFTYIFAHLRLSSLHKNQSIIYVYYCISTPYFKCSHHKIPQSAIDIIDPKAEPNISQIEQVIRTFLSTKNADDKAFRKSHDMLLYHLNKLLVNKQLVRELRLQIRTEMIRIENCALLEQILEHISKPECGIQQIDAEIKQKVQVKKIIPPSPKKKPQVKSLQQLPPLAVIDVSQTPLAYFNRLLIQANKDMIHYKTLKNALIKMNNKIAYVNDRIQRMQSLQMVLRRIQKKQREVRVQLEIVDMI</sequence>
<evidence type="ECO:0000256" key="1">
    <source>
        <dbReference type="SAM" id="Phobius"/>
    </source>
</evidence>
<evidence type="ECO:0000313" key="4">
    <source>
        <dbReference type="Proteomes" id="UP001642409"/>
    </source>
</evidence>
<gene>
    <name evidence="2" type="ORF">HINF_LOCUS18419</name>
    <name evidence="3" type="ORF">HINF_LOCUS3054</name>
</gene>
<reference evidence="3 4" key="2">
    <citation type="submission" date="2024-07" db="EMBL/GenBank/DDBJ databases">
        <authorList>
            <person name="Akdeniz Z."/>
        </authorList>
    </citation>
    <scope>NUCLEOTIDE SEQUENCE [LARGE SCALE GENOMIC DNA]</scope>
</reference>
<proteinExistence type="predicted"/>
<keyword evidence="1" id="KW-0472">Membrane</keyword>
<protein>
    <submittedName>
        <fullName evidence="3">Hypothetical_protein</fullName>
    </submittedName>
</protein>
<evidence type="ECO:0000313" key="2">
    <source>
        <dbReference type="EMBL" id="CAI9930774.1"/>
    </source>
</evidence>
<keyword evidence="4" id="KW-1185">Reference proteome</keyword>
<reference evidence="2" key="1">
    <citation type="submission" date="2023-06" db="EMBL/GenBank/DDBJ databases">
        <authorList>
            <person name="Kurt Z."/>
        </authorList>
    </citation>
    <scope>NUCLEOTIDE SEQUENCE</scope>
</reference>